<dbReference type="SMART" id="SM00645">
    <property type="entry name" value="Pept_C1"/>
    <property type="match status" value="1"/>
</dbReference>
<feature type="domain" description="Peptidase C1A papain C-terminal" evidence="8">
    <location>
        <begin position="136"/>
        <end position="347"/>
    </location>
</feature>
<keyword evidence="4" id="KW-0788">Thiol protease</keyword>
<gene>
    <name evidence="10" type="ORF">L596_001606</name>
</gene>
<evidence type="ECO:0000313" key="11">
    <source>
        <dbReference type="Proteomes" id="UP000298663"/>
    </source>
</evidence>
<keyword evidence="6" id="KW-1015">Disulfide bond</keyword>
<dbReference type="Pfam" id="PF08246">
    <property type="entry name" value="Inhibitor_I29"/>
    <property type="match status" value="1"/>
</dbReference>
<reference evidence="10 11" key="2">
    <citation type="journal article" date="2019" name="G3 (Bethesda)">
        <title>Hybrid Assembly of the Genome of the Entomopathogenic Nematode Steinernema carpocapsae Identifies the X-Chromosome.</title>
        <authorList>
            <person name="Serra L."/>
            <person name="Macchietto M."/>
            <person name="Macias-Munoz A."/>
            <person name="McGill C.J."/>
            <person name="Rodriguez I.M."/>
            <person name="Rodriguez B."/>
            <person name="Murad R."/>
            <person name="Mortazavi A."/>
        </authorList>
    </citation>
    <scope>NUCLEOTIDE SEQUENCE [LARGE SCALE GENOMIC DNA]</scope>
    <source>
        <strain evidence="10 11">ALL</strain>
    </source>
</reference>
<dbReference type="InterPro" id="IPR025661">
    <property type="entry name" value="Pept_asp_AS"/>
</dbReference>
<evidence type="ECO:0000256" key="5">
    <source>
        <dbReference type="ARBA" id="ARBA00023145"/>
    </source>
</evidence>
<protein>
    <submittedName>
        <fullName evidence="10">Uncharacterized protein</fullName>
    </submittedName>
</protein>
<keyword evidence="2" id="KW-0645">Protease</keyword>
<dbReference type="SUPFAM" id="SSF54001">
    <property type="entry name" value="Cysteine proteinases"/>
    <property type="match status" value="1"/>
</dbReference>
<comment type="caution">
    <text evidence="10">The sequence shown here is derived from an EMBL/GenBank/DDBJ whole genome shotgun (WGS) entry which is preliminary data.</text>
</comment>
<sequence length="349" mass="39416">MRVIFALLLFSLPLCCSAILGVDFLVSIFSFFTGRFVDHGDLQVQQEWKNYVTKHQKSYANEGEEQMRFAIFKRNSGLAQERAEREEGTAKFGPNIFSDMTEEEFVKTILMDPHLLQATKPNATRDISDEDDEDPLPNSFDWREHKAVTEVKDQGNCGSCWAFSTTGNVESVWAVKKKQLVSLSEQQILDCEKSFLGCMGGWPSAALEHVMKWGGLEPEEDYKYHGQGLFCRMNKSDLTAHIDGYTVLSKDEDAIARYLMKHGSISVAMNARSSLMHYTEGIIKLSEKNCNHHSDHAVLLVGFGIENEMPYWIVKNSWGSKWGEDGYFRIFRGGNVCAIADSAVSAFLN</sequence>
<dbReference type="EMBL" id="AZBU02000001">
    <property type="protein sequence ID" value="TMS33920.1"/>
    <property type="molecule type" value="Genomic_DNA"/>
</dbReference>
<name>A0A4U8ULI9_STECR</name>
<dbReference type="FunFam" id="3.90.70.10:FF:000103">
    <property type="entry name" value="Hypothetical LOC496748"/>
    <property type="match status" value="1"/>
</dbReference>
<reference evidence="10 11" key="1">
    <citation type="journal article" date="2015" name="Genome Biol.">
        <title>Comparative genomics of Steinernema reveals deeply conserved gene regulatory networks.</title>
        <authorList>
            <person name="Dillman A.R."/>
            <person name="Macchietto M."/>
            <person name="Porter C.F."/>
            <person name="Rogers A."/>
            <person name="Williams B."/>
            <person name="Antoshechkin I."/>
            <person name="Lee M.M."/>
            <person name="Goodwin Z."/>
            <person name="Lu X."/>
            <person name="Lewis E.E."/>
            <person name="Goodrich-Blair H."/>
            <person name="Stock S.P."/>
            <person name="Adams B.J."/>
            <person name="Sternberg P.W."/>
            <person name="Mortazavi A."/>
        </authorList>
    </citation>
    <scope>NUCLEOTIDE SEQUENCE [LARGE SCALE GENOMIC DNA]</scope>
    <source>
        <strain evidence="10 11">ALL</strain>
    </source>
</reference>
<dbReference type="PANTHER" id="PTHR12411">
    <property type="entry name" value="CYSTEINE PROTEASE FAMILY C1-RELATED"/>
    <property type="match status" value="1"/>
</dbReference>
<keyword evidence="3" id="KW-0378">Hydrolase</keyword>
<dbReference type="STRING" id="34508.A0A4U8ULI9"/>
<dbReference type="Gene3D" id="3.90.70.10">
    <property type="entry name" value="Cysteine proteinases"/>
    <property type="match status" value="1"/>
</dbReference>
<dbReference type="InterPro" id="IPR025660">
    <property type="entry name" value="Pept_his_AS"/>
</dbReference>
<dbReference type="GO" id="GO:0006508">
    <property type="term" value="P:proteolysis"/>
    <property type="evidence" value="ECO:0007669"/>
    <property type="project" value="UniProtKB-KW"/>
</dbReference>
<accession>A0A4U8ULI9</accession>
<proteinExistence type="inferred from homology"/>
<feature type="chain" id="PRO_5020558659" evidence="7">
    <location>
        <begin position="19"/>
        <end position="349"/>
    </location>
</feature>
<keyword evidence="11" id="KW-1185">Reference proteome</keyword>
<dbReference type="PROSITE" id="PS00139">
    <property type="entry name" value="THIOL_PROTEASE_CYS"/>
    <property type="match status" value="1"/>
</dbReference>
<dbReference type="InterPro" id="IPR013201">
    <property type="entry name" value="Prot_inhib_I29"/>
</dbReference>
<dbReference type="Proteomes" id="UP000298663">
    <property type="component" value="Unassembled WGS sequence"/>
</dbReference>
<dbReference type="AlphaFoldDB" id="A0A4U8ULI9"/>
<dbReference type="InterPro" id="IPR013128">
    <property type="entry name" value="Peptidase_C1A"/>
</dbReference>
<dbReference type="GO" id="GO:0008234">
    <property type="term" value="F:cysteine-type peptidase activity"/>
    <property type="evidence" value="ECO:0007669"/>
    <property type="project" value="UniProtKB-KW"/>
</dbReference>
<dbReference type="SMART" id="SM00848">
    <property type="entry name" value="Inhibitor_I29"/>
    <property type="match status" value="1"/>
</dbReference>
<comment type="similarity">
    <text evidence="1">Belongs to the peptidase C1 family.</text>
</comment>
<dbReference type="InterPro" id="IPR000169">
    <property type="entry name" value="Pept_cys_AS"/>
</dbReference>
<dbReference type="CDD" id="cd02248">
    <property type="entry name" value="Peptidase_C1A"/>
    <property type="match status" value="1"/>
</dbReference>
<dbReference type="PRINTS" id="PR00705">
    <property type="entry name" value="PAPAIN"/>
</dbReference>
<keyword evidence="5" id="KW-0865">Zymogen</keyword>
<evidence type="ECO:0000256" key="6">
    <source>
        <dbReference type="ARBA" id="ARBA00023157"/>
    </source>
</evidence>
<evidence type="ECO:0000313" key="10">
    <source>
        <dbReference type="EMBL" id="TMS33920.1"/>
    </source>
</evidence>
<dbReference type="InterPro" id="IPR000668">
    <property type="entry name" value="Peptidase_C1A_C"/>
</dbReference>
<dbReference type="OrthoDB" id="387093at2759"/>
<evidence type="ECO:0000256" key="3">
    <source>
        <dbReference type="ARBA" id="ARBA00022801"/>
    </source>
</evidence>
<organism evidence="10 11">
    <name type="scientific">Steinernema carpocapsae</name>
    <name type="common">Entomopathogenic nematode</name>
    <dbReference type="NCBI Taxonomy" id="34508"/>
    <lineage>
        <taxon>Eukaryota</taxon>
        <taxon>Metazoa</taxon>
        <taxon>Ecdysozoa</taxon>
        <taxon>Nematoda</taxon>
        <taxon>Chromadorea</taxon>
        <taxon>Rhabditida</taxon>
        <taxon>Tylenchina</taxon>
        <taxon>Panagrolaimomorpha</taxon>
        <taxon>Strongyloidoidea</taxon>
        <taxon>Steinernematidae</taxon>
        <taxon>Steinernema</taxon>
    </lineage>
</organism>
<evidence type="ECO:0000256" key="2">
    <source>
        <dbReference type="ARBA" id="ARBA00022670"/>
    </source>
</evidence>
<keyword evidence="7" id="KW-0732">Signal</keyword>
<dbReference type="InterPro" id="IPR038765">
    <property type="entry name" value="Papain-like_cys_pep_sf"/>
</dbReference>
<dbReference type="PROSITE" id="PS00640">
    <property type="entry name" value="THIOL_PROTEASE_ASN"/>
    <property type="match status" value="1"/>
</dbReference>
<evidence type="ECO:0000256" key="1">
    <source>
        <dbReference type="ARBA" id="ARBA00008455"/>
    </source>
</evidence>
<dbReference type="InterPro" id="IPR039417">
    <property type="entry name" value="Peptidase_C1A_papain-like"/>
</dbReference>
<evidence type="ECO:0000259" key="9">
    <source>
        <dbReference type="SMART" id="SM00848"/>
    </source>
</evidence>
<evidence type="ECO:0000259" key="8">
    <source>
        <dbReference type="SMART" id="SM00645"/>
    </source>
</evidence>
<dbReference type="PROSITE" id="PS00639">
    <property type="entry name" value="THIOL_PROTEASE_HIS"/>
    <property type="match status" value="1"/>
</dbReference>
<evidence type="ECO:0000256" key="7">
    <source>
        <dbReference type="SAM" id="SignalP"/>
    </source>
</evidence>
<feature type="signal peptide" evidence="7">
    <location>
        <begin position="1"/>
        <end position="18"/>
    </location>
</feature>
<evidence type="ECO:0000256" key="4">
    <source>
        <dbReference type="ARBA" id="ARBA00022807"/>
    </source>
</evidence>
<feature type="domain" description="Cathepsin propeptide inhibitor" evidence="9">
    <location>
        <begin position="48"/>
        <end position="105"/>
    </location>
</feature>
<dbReference type="Pfam" id="PF00112">
    <property type="entry name" value="Peptidase_C1"/>
    <property type="match status" value="1"/>
</dbReference>